<name>A0ABD3TXP6_SINWO</name>
<keyword evidence="11" id="KW-1185">Reference proteome</keyword>
<evidence type="ECO:0000313" key="10">
    <source>
        <dbReference type="EMBL" id="KAL3841847.1"/>
    </source>
</evidence>
<reference evidence="10 11" key="1">
    <citation type="submission" date="2024-11" db="EMBL/GenBank/DDBJ databases">
        <title>Chromosome-level genome assembly of the freshwater bivalve Anodonta woodiana.</title>
        <authorList>
            <person name="Chen X."/>
        </authorList>
    </citation>
    <scope>NUCLEOTIDE SEQUENCE [LARGE SCALE GENOMIC DNA]</scope>
    <source>
        <strain evidence="10">MN2024</strain>
        <tissue evidence="10">Gills</tissue>
    </source>
</reference>
<evidence type="ECO:0000256" key="6">
    <source>
        <dbReference type="ARBA" id="ARBA00023033"/>
    </source>
</evidence>
<dbReference type="PROSITE" id="PS00086">
    <property type="entry name" value="CYTOCHROME_P450"/>
    <property type="match status" value="1"/>
</dbReference>
<keyword evidence="3 7" id="KW-0479">Metal-binding</keyword>
<dbReference type="GO" id="GO:0046872">
    <property type="term" value="F:metal ion binding"/>
    <property type="evidence" value="ECO:0007669"/>
    <property type="project" value="UniProtKB-KW"/>
</dbReference>
<keyword evidence="6 8" id="KW-0503">Monooxygenase</keyword>
<dbReference type="PRINTS" id="PR00463">
    <property type="entry name" value="EP450I"/>
</dbReference>
<sequence>MCVFVIVSVSLVLLMISLTIKDKRVSRRLKAIPGPKGWPIVGNVGLKPEIFPKYLKEIGDAYGSIFQLQILGKTFIVIQCPRILKEVFENDEQCVNRPNYFFSQNVFCGKDLAFGDFDEHRQKLKELLLNIMYKTPDFREVTRQGIICVMKTFCTDIVKTKGRNFNPDVPMKTFLCDCFQLLIGKTLPESNPDHGMMWDLCDWLYRLIDPNVDSTLRMFPFLRFLPGKCGHIYRKSIEARDKVFRIIFDEHKATYQHGTIRGLLDVCFKTQMDEKERTGCTWLTDDYIKGLMSDILLAGMTELLKAHRLYLLLMIQHPECQKKAQNEIDTVLGMNAPALEDFDKLPYLQATIMECLRYTSQTPLAIPHKCNTDVVIDGYLIKKDTVIIPNLWGIHHDDNTWGDPWNYRPERFLDENGKLIPEDHSLYKAFIPFSIGPRRCPGEKFSRMRLFLCLTTLLQGFTFLPPEDEQLPSPDPRLYTTRYPMYEPQFECRAIPRQILPTNRHAQSCK</sequence>
<dbReference type="AlphaFoldDB" id="A0ABD3TXP6"/>
<dbReference type="InterPro" id="IPR036396">
    <property type="entry name" value="Cyt_P450_sf"/>
</dbReference>
<keyword evidence="5 7" id="KW-0408">Iron</keyword>
<evidence type="ECO:0000256" key="9">
    <source>
        <dbReference type="SAM" id="SignalP"/>
    </source>
</evidence>
<comment type="caution">
    <text evidence="10">The sequence shown here is derived from an EMBL/GenBank/DDBJ whole genome shotgun (WGS) entry which is preliminary data.</text>
</comment>
<evidence type="ECO:0008006" key="12">
    <source>
        <dbReference type="Google" id="ProtNLM"/>
    </source>
</evidence>
<dbReference type="Pfam" id="PF00067">
    <property type="entry name" value="p450"/>
    <property type="match status" value="1"/>
</dbReference>
<evidence type="ECO:0000256" key="1">
    <source>
        <dbReference type="ARBA" id="ARBA00010617"/>
    </source>
</evidence>
<evidence type="ECO:0000256" key="8">
    <source>
        <dbReference type="RuleBase" id="RU000461"/>
    </source>
</evidence>
<evidence type="ECO:0000256" key="4">
    <source>
        <dbReference type="ARBA" id="ARBA00023002"/>
    </source>
</evidence>
<dbReference type="GO" id="GO:0004497">
    <property type="term" value="F:monooxygenase activity"/>
    <property type="evidence" value="ECO:0007669"/>
    <property type="project" value="UniProtKB-KW"/>
</dbReference>
<accession>A0ABD3TXP6</accession>
<keyword evidence="4 8" id="KW-0560">Oxidoreductase</keyword>
<comment type="cofactor">
    <cofactor evidence="7">
        <name>heme</name>
        <dbReference type="ChEBI" id="CHEBI:30413"/>
    </cofactor>
</comment>
<dbReference type="InterPro" id="IPR002401">
    <property type="entry name" value="Cyt_P450_E_grp-I"/>
</dbReference>
<dbReference type="EMBL" id="JBJQND010000017">
    <property type="protein sequence ID" value="KAL3841847.1"/>
    <property type="molecule type" value="Genomic_DNA"/>
</dbReference>
<dbReference type="InterPro" id="IPR001128">
    <property type="entry name" value="Cyt_P450"/>
</dbReference>
<dbReference type="EMBL" id="JBJQND010000017">
    <property type="protein sequence ID" value="KAL3841846.1"/>
    <property type="molecule type" value="Genomic_DNA"/>
</dbReference>
<dbReference type="Proteomes" id="UP001634394">
    <property type="component" value="Unassembled WGS sequence"/>
</dbReference>
<feature type="chain" id="PRO_5044725024" description="Cytochrome P450" evidence="9">
    <location>
        <begin position="20"/>
        <end position="510"/>
    </location>
</feature>
<organism evidence="10 11">
    <name type="scientific">Sinanodonta woodiana</name>
    <name type="common">Chinese pond mussel</name>
    <name type="synonym">Anodonta woodiana</name>
    <dbReference type="NCBI Taxonomy" id="1069815"/>
    <lineage>
        <taxon>Eukaryota</taxon>
        <taxon>Metazoa</taxon>
        <taxon>Spiralia</taxon>
        <taxon>Lophotrochozoa</taxon>
        <taxon>Mollusca</taxon>
        <taxon>Bivalvia</taxon>
        <taxon>Autobranchia</taxon>
        <taxon>Heteroconchia</taxon>
        <taxon>Palaeoheterodonta</taxon>
        <taxon>Unionida</taxon>
        <taxon>Unionoidea</taxon>
        <taxon>Unionidae</taxon>
        <taxon>Unioninae</taxon>
        <taxon>Sinanodonta</taxon>
    </lineage>
</organism>
<dbReference type="Gene3D" id="1.10.630.10">
    <property type="entry name" value="Cytochrome P450"/>
    <property type="match status" value="1"/>
</dbReference>
<evidence type="ECO:0000256" key="5">
    <source>
        <dbReference type="ARBA" id="ARBA00023004"/>
    </source>
</evidence>
<keyword evidence="9" id="KW-0732">Signal</keyword>
<proteinExistence type="inferred from homology"/>
<gene>
    <name evidence="10" type="ORF">ACJMK2_019945</name>
</gene>
<dbReference type="PANTHER" id="PTHR24289">
    <property type="entry name" value="STEROID 17-ALPHA-HYDROXYLASE/17,20 LYASE"/>
    <property type="match status" value="1"/>
</dbReference>
<evidence type="ECO:0000313" key="11">
    <source>
        <dbReference type="Proteomes" id="UP001634394"/>
    </source>
</evidence>
<dbReference type="InterPro" id="IPR017972">
    <property type="entry name" value="Cyt_P450_CS"/>
</dbReference>
<protein>
    <recommendedName>
        <fullName evidence="12">Cytochrome P450</fullName>
    </recommendedName>
</protein>
<keyword evidence="2 7" id="KW-0349">Heme</keyword>
<dbReference type="PANTHER" id="PTHR24289:SF1">
    <property type="entry name" value="STEROID 17-ALPHA-HYDROXYLASE_17,20 LYASE"/>
    <property type="match status" value="1"/>
</dbReference>
<feature type="binding site" description="axial binding residue" evidence="7">
    <location>
        <position position="440"/>
    </location>
    <ligand>
        <name>heme</name>
        <dbReference type="ChEBI" id="CHEBI:30413"/>
    </ligand>
    <ligandPart>
        <name>Fe</name>
        <dbReference type="ChEBI" id="CHEBI:18248"/>
    </ligandPart>
</feature>
<feature type="signal peptide" evidence="9">
    <location>
        <begin position="1"/>
        <end position="19"/>
    </location>
</feature>
<dbReference type="SUPFAM" id="SSF48264">
    <property type="entry name" value="Cytochrome P450"/>
    <property type="match status" value="1"/>
</dbReference>
<dbReference type="PRINTS" id="PR00385">
    <property type="entry name" value="P450"/>
</dbReference>
<comment type="similarity">
    <text evidence="1 8">Belongs to the cytochrome P450 family.</text>
</comment>
<evidence type="ECO:0000256" key="2">
    <source>
        <dbReference type="ARBA" id="ARBA00022617"/>
    </source>
</evidence>
<evidence type="ECO:0000256" key="7">
    <source>
        <dbReference type="PIRSR" id="PIRSR602401-1"/>
    </source>
</evidence>
<evidence type="ECO:0000256" key="3">
    <source>
        <dbReference type="ARBA" id="ARBA00022723"/>
    </source>
</evidence>